<gene>
    <name evidence="2" type="ORF">GCM10025782_23780</name>
</gene>
<sequence length="79" mass="8893">MTEPSSGVPSEIADSEVDRDETAADDTQQEERVELDVDEEKMEAWDEVKSDYQVDPDNQEDRLPRSAEEGVDEGKSFEG</sequence>
<reference evidence="3" key="1">
    <citation type="journal article" date="2019" name="Int. J. Syst. Evol. Microbiol.">
        <title>The Global Catalogue of Microorganisms (GCM) 10K type strain sequencing project: providing services to taxonomists for standard genome sequencing and annotation.</title>
        <authorList>
            <consortium name="The Broad Institute Genomics Platform"/>
            <consortium name="The Broad Institute Genome Sequencing Center for Infectious Disease"/>
            <person name="Wu L."/>
            <person name="Ma J."/>
        </authorList>
    </citation>
    <scope>NUCLEOTIDE SEQUENCE [LARGE SCALE GENOMIC DNA]</scope>
    <source>
        <strain evidence="3">JCM 18961</strain>
    </source>
</reference>
<keyword evidence="3" id="KW-1185">Reference proteome</keyword>
<feature type="compositionally biased region" description="Basic and acidic residues" evidence="1">
    <location>
        <begin position="42"/>
        <end position="52"/>
    </location>
</feature>
<proteinExistence type="predicted"/>
<dbReference type="Proteomes" id="UP001500556">
    <property type="component" value="Unassembled WGS sequence"/>
</dbReference>
<evidence type="ECO:0000313" key="3">
    <source>
        <dbReference type="Proteomes" id="UP001500556"/>
    </source>
</evidence>
<comment type="caution">
    <text evidence="2">The sequence shown here is derived from an EMBL/GenBank/DDBJ whole genome shotgun (WGS) entry which is preliminary data.</text>
</comment>
<name>A0ABP8YAU4_9MICO</name>
<evidence type="ECO:0000313" key="2">
    <source>
        <dbReference type="EMBL" id="GAA4724938.1"/>
    </source>
</evidence>
<accession>A0ABP8YAU4</accession>
<organism evidence="2 3">
    <name type="scientific">Pedococcus ginsenosidimutans</name>
    <dbReference type="NCBI Taxonomy" id="490570"/>
    <lineage>
        <taxon>Bacteria</taxon>
        <taxon>Bacillati</taxon>
        <taxon>Actinomycetota</taxon>
        <taxon>Actinomycetes</taxon>
        <taxon>Micrococcales</taxon>
        <taxon>Intrasporangiaceae</taxon>
        <taxon>Pedococcus</taxon>
    </lineage>
</organism>
<dbReference type="EMBL" id="BAABLO010000011">
    <property type="protein sequence ID" value="GAA4724938.1"/>
    <property type="molecule type" value="Genomic_DNA"/>
</dbReference>
<protein>
    <submittedName>
        <fullName evidence="2">Uncharacterized protein</fullName>
    </submittedName>
</protein>
<feature type="compositionally biased region" description="Acidic residues" evidence="1">
    <location>
        <begin position="13"/>
        <end position="28"/>
    </location>
</feature>
<dbReference type="RefSeq" id="WP_345503543.1">
    <property type="nucleotide sequence ID" value="NZ_BAABLO010000011.1"/>
</dbReference>
<feature type="region of interest" description="Disordered" evidence="1">
    <location>
        <begin position="1"/>
        <end position="79"/>
    </location>
</feature>
<feature type="compositionally biased region" description="Basic and acidic residues" evidence="1">
    <location>
        <begin position="59"/>
        <end position="79"/>
    </location>
</feature>
<evidence type="ECO:0000256" key="1">
    <source>
        <dbReference type="SAM" id="MobiDB-lite"/>
    </source>
</evidence>